<protein>
    <submittedName>
        <fullName evidence="2">Uncharacterized protein</fullName>
    </submittedName>
</protein>
<comment type="caution">
    <text evidence="2">The sequence shown here is derived from an EMBL/GenBank/DDBJ whole genome shotgun (WGS) entry which is preliminary data.</text>
</comment>
<proteinExistence type="predicted"/>
<dbReference type="EMBL" id="CAXAMN010008002">
    <property type="protein sequence ID" value="CAK9023703.1"/>
    <property type="molecule type" value="Genomic_DNA"/>
</dbReference>
<evidence type="ECO:0000256" key="1">
    <source>
        <dbReference type="SAM" id="MobiDB-lite"/>
    </source>
</evidence>
<sequence length="118" mass="12522">MSNSSLAKLASVDSVDPERMAGPSAEEAEVREGHGSEPPCSARCEKVTALLSTQGTERSRKSPSPERTPAIVSTLDLAANKKLLVTRCLTTSSLLLVCEIGRKAERWAHVKGEGSMAT</sequence>
<accession>A0ABP0KBV0</accession>
<organism evidence="2 3">
    <name type="scientific">Durusdinium trenchii</name>
    <dbReference type="NCBI Taxonomy" id="1381693"/>
    <lineage>
        <taxon>Eukaryota</taxon>
        <taxon>Sar</taxon>
        <taxon>Alveolata</taxon>
        <taxon>Dinophyceae</taxon>
        <taxon>Suessiales</taxon>
        <taxon>Symbiodiniaceae</taxon>
        <taxon>Durusdinium</taxon>
    </lineage>
</organism>
<evidence type="ECO:0000313" key="2">
    <source>
        <dbReference type="EMBL" id="CAK9023703.1"/>
    </source>
</evidence>
<name>A0ABP0KBV0_9DINO</name>
<gene>
    <name evidence="2" type="ORF">CCMP2556_LOCUS15320</name>
</gene>
<dbReference type="Proteomes" id="UP001642484">
    <property type="component" value="Unassembled WGS sequence"/>
</dbReference>
<feature type="region of interest" description="Disordered" evidence="1">
    <location>
        <begin position="1"/>
        <end position="43"/>
    </location>
</feature>
<reference evidence="2 3" key="1">
    <citation type="submission" date="2024-02" db="EMBL/GenBank/DDBJ databases">
        <authorList>
            <person name="Chen Y."/>
            <person name="Shah S."/>
            <person name="Dougan E. K."/>
            <person name="Thang M."/>
            <person name="Chan C."/>
        </authorList>
    </citation>
    <scope>NUCLEOTIDE SEQUENCE [LARGE SCALE GENOMIC DNA]</scope>
</reference>
<evidence type="ECO:0000313" key="3">
    <source>
        <dbReference type="Proteomes" id="UP001642484"/>
    </source>
</evidence>
<keyword evidence="3" id="KW-1185">Reference proteome</keyword>